<dbReference type="EMBL" id="PGTZ01000006">
    <property type="protein sequence ID" value="PJI94701.1"/>
    <property type="molecule type" value="Genomic_DNA"/>
</dbReference>
<accession>A0A2M8WUT4</accession>
<dbReference type="SMART" id="SM00862">
    <property type="entry name" value="Trans_reg_C"/>
    <property type="match status" value="1"/>
</dbReference>
<dbReference type="SMART" id="SM00448">
    <property type="entry name" value="REC"/>
    <property type="match status" value="1"/>
</dbReference>
<evidence type="ECO:0000256" key="3">
    <source>
        <dbReference type="PROSITE-ProRule" id="PRU01091"/>
    </source>
</evidence>
<evidence type="ECO:0000256" key="1">
    <source>
        <dbReference type="ARBA" id="ARBA00023125"/>
    </source>
</evidence>
<dbReference type="GO" id="GO:0005829">
    <property type="term" value="C:cytosol"/>
    <property type="evidence" value="ECO:0007669"/>
    <property type="project" value="TreeGrafter"/>
</dbReference>
<gene>
    <name evidence="6" type="ORF">CLV34_0547</name>
</gene>
<dbReference type="Gene3D" id="6.10.250.690">
    <property type="match status" value="1"/>
</dbReference>
<dbReference type="GO" id="GO:0032993">
    <property type="term" value="C:protein-DNA complex"/>
    <property type="evidence" value="ECO:0007669"/>
    <property type="project" value="TreeGrafter"/>
</dbReference>
<proteinExistence type="predicted"/>
<dbReference type="InterPro" id="IPR016032">
    <property type="entry name" value="Sig_transdc_resp-reg_C-effctor"/>
</dbReference>
<sequence>MTTSTYDANVVVVGVCEDDARIRGVVREALTRAGHDVRLAHRGDEAVRSFGPRSGVEVLVLDIGLPDADGRDVCQALRAAGQHAPVLFLTARDALTDVVSGFSAGGDDYLTKPFALAELQVRVAALAHRGRPAAGATGLRLDPARYAVAWGEREERLTPTEFRILAALAGRPGDVLRRHELVAAGWPLGAQVADNTLDSFVRRVRVKLAGVGAQVEVETVRGVGYTLR</sequence>
<dbReference type="GO" id="GO:0000156">
    <property type="term" value="F:phosphorelay response regulator activity"/>
    <property type="evidence" value="ECO:0007669"/>
    <property type="project" value="TreeGrafter"/>
</dbReference>
<dbReference type="AlphaFoldDB" id="A0A2M8WUT4"/>
<dbReference type="PROSITE" id="PS50110">
    <property type="entry name" value="RESPONSE_REGULATORY"/>
    <property type="match status" value="1"/>
</dbReference>
<dbReference type="GO" id="GO:0006355">
    <property type="term" value="P:regulation of DNA-templated transcription"/>
    <property type="evidence" value="ECO:0007669"/>
    <property type="project" value="InterPro"/>
</dbReference>
<keyword evidence="2" id="KW-0597">Phosphoprotein</keyword>
<evidence type="ECO:0000259" key="4">
    <source>
        <dbReference type="PROSITE" id="PS50110"/>
    </source>
</evidence>
<dbReference type="PANTHER" id="PTHR48111:SF37">
    <property type="entry name" value="RESPONSE REGULATOR PROTEIN CARR"/>
    <property type="match status" value="1"/>
</dbReference>
<dbReference type="GO" id="GO:0000976">
    <property type="term" value="F:transcription cis-regulatory region binding"/>
    <property type="evidence" value="ECO:0007669"/>
    <property type="project" value="TreeGrafter"/>
</dbReference>
<name>A0A2M8WUT4_9MICO</name>
<evidence type="ECO:0000313" key="6">
    <source>
        <dbReference type="EMBL" id="PJI94701.1"/>
    </source>
</evidence>
<dbReference type="Proteomes" id="UP000231586">
    <property type="component" value="Unassembled WGS sequence"/>
</dbReference>
<dbReference type="InterPro" id="IPR001789">
    <property type="entry name" value="Sig_transdc_resp-reg_receiver"/>
</dbReference>
<evidence type="ECO:0000259" key="5">
    <source>
        <dbReference type="PROSITE" id="PS51755"/>
    </source>
</evidence>
<dbReference type="InterPro" id="IPR001867">
    <property type="entry name" value="OmpR/PhoB-type_DNA-bd"/>
</dbReference>
<feature type="domain" description="OmpR/PhoB-type" evidence="5">
    <location>
        <begin position="131"/>
        <end position="228"/>
    </location>
</feature>
<dbReference type="CDD" id="cd00383">
    <property type="entry name" value="trans_reg_C"/>
    <property type="match status" value="1"/>
</dbReference>
<feature type="modified residue" description="4-aspartylphosphate" evidence="2">
    <location>
        <position position="62"/>
    </location>
</feature>
<dbReference type="SUPFAM" id="SSF46894">
    <property type="entry name" value="C-terminal effector domain of the bipartite response regulators"/>
    <property type="match status" value="1"/>
</dbReference>
<dbReference type="SUPFAM" id="SSF52172">
    <property type="entry name" value="CheY-like"/>
    <property type="match status" value="1"/>
</dbReference>
<feature type="DNA-binding region" description="OmpR/PhoB-type" evidence="3">
    <location>
        <begin position="131"/>
        <end position="228"/>
    </location>
</feature>
<dbReference type="PROSITE" id="PS51755">
    <property type="entry name" value="OMPR_PHOB"/>
    <property type="match status" value="1"/>
</dbReference>
<dbReference type="PANTHER" id="PTHR48111">
    <property type="entry name" value="REGULATOR OF RPOS"/>
    <property type="match status" value="1"/>
</dbReference>
<feature type="domain" description="Response regulatory" evidence="4">
    <location>
        <begin position="12"/>
        <end position="127"/>
    </location>
</feature>
<dbReference type="RefSeq" id="WP_211289329.1">
    <property type="nucleotide sequence ID" value="NZ_PGTZ01000006.1"/>
</dbReference>
<dbReference type="Gene3D" id="1.10.10.10">
    <property type="entry name" value="Winged helix-like DNA-binding domain superfamily/Winged helix DNA-binding domain"/>
    <property type="match status" value="1"/>
</dbReference>
<protein>
    <submittedName>
        <fullName evidence="6">Winged helix family two component transcriptional regulator</fullName>
    </submittedName>
</protein>
<evidence type="ECO:0000313" key="7">
    <source>
        <dbReference type="Proteomes" id="UP000231586"/>
    </source>
</evidence>
<dbReference type="Pfam" id="PF00486">
    <property type="entry name" value="Trans_reg_C"/>
    <property type="match status" value="1"/>
</dbReference>
<comment type="caution">
    <text evidence="6">The sequence shown here is derived from an EMBL/GenBank/DDBJ whole genome shotgun (WGS) entry which is preliminary data.</text>
</comment>
<dbReference type="Gene3D" id="3.40.50.2300">
    <property type="match status" value="1"/>
</dbReference>
<dbReference type="InterPro" id="IPR011006">
    <property type="entry name" value="CheY-like_superfamily"/>
</dbReference>
<dbReference type="InterPro" id="IPR039420">
    <property type="entry name" value="WalR-like"/>
</dbReference>
<evidence type="ECO:0000256" key="2">
    <source>
        <dbReference type="PROSITE-ProRule" id="PRU00169"/>
    </source>
</evidence>
<keyword evidence="7" id="KW-1185">Reference proteome</keyword>
<organism evidence="6 7">
    <name type="scientific">Luteimicrobium subarcticum</name>
    <dbReference type="NCBI Taxonomy" id="620910"/>
    <lineage>
        <taxon>Bacteria</taxon>
        <taxon>Bacillati</taxon>
        <taxon>Actinomycetota</taxon>
        <taxon>Actinomycetes</taxon>
        <taxon>Micrococcales</taxon>
        <taxon>Luteimicrobium</taxon>
    </lineage>
</organism>
<keyword evidence="1 3" id="KW-0238">DNA-binding</keyword>
<dbReference type="Pfam" id="PF00072">
    <property type="entry name" value="Response_reg"/>
    <property type="match status" value="1"/>
</dbReference>
<dbReference type="CDD" id="cd17574">
    <property type="entry name" value="REC_OmpR"/>
    <property type="match status" value="1"/>
</dbReference>
<dbReference type="InterPro" id="IPR036388">
    <property type="entry name" value="WH-like_DNA-bd_sf"/>
</dbReference>
<reference evidence="6 7" key="1">
    <citation type="submission" date="2017-11" db="EMBL/GenBank/DDBJ databases">
        <title>Genomic Encyclopedia of Archaeal and Bacterial Type Strains, Phase II (KMG-II): From Individual Species to Whole Genera.</title>
        <authorList>
            <person name="Goeker M."/>
        </authorList>
    </citation>
    <scope>NUCLEOTIDE SEQUENCE [LARGE SCALE GENOMIC DNA]</scope>
    <source>
        <strain evidence="6 7">DSM 22413</strain>
    </source>
</reference>